<proteinExistence type="predicted"/>
<accession>A0A9C7BZ33</accession>
<evidence type="ECO:0000313" key="2">
    <source>
        <dbReference type="EMBL" id="BDT62282.1"/>
    </source>
</evidence>
<feature type="compositionally biased region" description="Basic and acidic residues" evidence="1">
    <location>
        <begin position="248"/>
        <end position="265"/>
    </location>
</feature>
<protein>
    <submittedName>
        <fullName evidence="2">Wsv308-like protein</fullName>
    </submittedName>
</protein>
<evidence type="ECO:0000256" key="1">
    <source>
        <dbReference type="SAM" id="MobiDB-lite"/>
    </source>
</evidence>
<sequence length="593" mass="68414">MFPMKRKRIQGDYTRGQSRHTLTTVIPARDDYLKDSLLFETRLESFIKRMIERQAALSIQNAMDISGIISPNVGVDKDVLKMQAVYSTCDPDTYIENLLHFLKGEFAGNLIENNIILRNMKERRLKSLETIRRCLLEDAMCGDFTYDIFRSCVTLSDKREGSINADNNIVSNNPYRYRYQHQHCTPVIDAHEAFIVTMDEQNESILKSNRSIDPSHSGNDEYNRESVPLDSDDDDDDDDDDDNNDDSVDYKNDDTDKLERESKGDTETDIIDNVVRMLNAIHYDEESTRGEIGKRNDPCHIYNHVKNIFKKSQDILQTGECLSCNHQPIEKFLFTLDHNSSTRSMEDLLAQLEGVINFTFPKGESQLSSIEEITVLRIFFKNILLLKTATLVNQYRLFLSFVVTYSISHNLNHNIRVYFQKNRAYNTHCMIDRTVNPNVDQRVVDKFLLSRLSSEESVFILSLLARFLGPCLETFLCPANLYDAAINYIDSANSEWGKRYVDISLSSRIKRILDQLATRETFLKERRKRKTINTVIAYMTENRDSDTLLNPLHCIISDIGNVVEIITDGFRDLFIRTTSALNIISTLVSPRNK</sequence>
<feature type="compositionally biased region" description="Polar residues" evidence="1">
    <location>
        <begin position="208"/>
        <end position="217"/>
    </location>
</feature>
<reference evidence="2" key="1">
    <citation type="submission" date="2022-10" db="EMBL/GenBank/DDBJ databases">
        <title>Genome sequences of endogenous nimaviruses in decapod crustaceans.</title>
        <authorList>
            <person name="Kawato S."/>
            <person name="Nozaki R."/>
            <person name="Kondo H."/>
            <person name="Hirono I."/>
        </authorList>
    </citation>
    <scope>NUCLEOTIDE SEQUENCE</scope>
    <source>
        <strain evidence="2">Kagawa2020</strain>
    </source>
</reference>
<feature type="region of interest" description="Disordered" evidence="1">
    <location>
        <begin position="208"/>
        <end position="265"/>
    </location>
</feature>
<dbReference type="EMBL" id="LC738873">
    <property type="protein sequence ID" value="BDT62282.1"/>
    <property type="molecule type" value="Genomic_DNA"/>
</dbReference>
<feature type="compositionally biased region" description="Acidic residues" evidence="1">
    <location>
        <begin position="230"/>
        <end position="247"/>
    </location>
</feature>
<organism evidence="2">
    <name type="scientific">Penaeus semisulcatus majanivirus</name>
    <dbReference type="NCBI Taxonomy" id="2984274"/>
    <lineage>
        <taxon>Viruses</taxon>
        <taxon>Viruses incertae sedis</taxon>
        <taxon>Naldaviricetes</taxon>
        <taxon>Nimaviridae</taxon>
    </lineage>
</organism>
<name>A0A9C7BZ33_9VIRU</name>